<protein>
    <submittedName>
        <fullName evidence="1">Uncharacterized protein</fullName>
    </submittedName>
</protein>
<accession>X1PQ11</accession>
<dbReference type="AlphaFoldDB" id="X1PQ11"/>
<evidence type="ECO:0000313" key="1">
    <source>
        <dbReference type="EMBL" id="GAI41155.1"/>
    </source>
</evidence>
<gene>
    <name evidence="1" type="ORF">S06H3_48322</name>
</gene>
<comment type="caution">
    <text evidence="1">The sequence shown here is derived from an EMBL/GenBank/DDBJ whole genome shotgun (WGS) entry which is preliminary data.</text>
</comment>
<dbReference type="EMBL" id="BARV01030422">
    <property type="protein sequence ID" value="GAI41155.1"/>
    <property type="molecule type" value="Genomic_DNA"/>
</dbReference>
<sequence>MVVAGNQQPGSSQVSSKPIGSYSDTFYHQCVKRIKVKVEILITIRDSAGVISELVISLYAIRSQKVIGKTDKG</sequence>
<proteinExistence type="predicted"/>
<reference evidence="1" key="1">
    <citation type="journal article" date="2014" name="Front. Microbiol.">
        <title>High frequency of phylogenetically diverse reductive dehalogenase-homologous genes in deep subseafloor sedimentary metagenomes.</title>
        <authorList>
            <person name="Kawai M."/>
            <person name="Futagami T."/>
            <person name="Toyoda A."/>
            <person name="Takaki Y."/>
            <person name="Nishi S."/>
            <person name="Hori S."/>
            <person name="Arai W."/>
            <person name="Tsubouchi T."/>
            <person name="Morono Y."/>
            <person name="Uchiyama I."/>
            <person name="Ito T."/>
            <person name="Fujiyama A."/>
            <person name="Inagaki F."/>
            <person name="Takami H."/>
        </authorList>
    </citation>
    <scope>NUCLEOTIDE SEQUENCE</scope>
    <source>
        <strain evidence="1">Expedition CK06-06</strain>
    </source>
</reference>
<organism evidence="1">
    <name type="scientific">marine sediment metagenome</name>
    <dbReference type="NCBI Taxonomy" id="412755"/>
    <lineage>
        <taxon>unclassified sequences</taxon>
        <taxon>metagenomes</taxon>
        <taxon>ecological metagenomes</taxon>
    </lineage>
</organism>
<name>X1PQ11_9ZZZZ</name>